<name>A0A174EB38_9FIRM</name>
<protein>
    <submittedName>
        <fullName evidence="1">Uncharacterized protein</fullName>
    </submittedName>
</protein>
<reference evidence="1 2" key="1">
    <citation type="submission" date="2015-09" db="EMBL/GenBank/DDBJ databases">
        <authorList>
            <consortium name="Pathogen Informatics"/>
        </authorList>
    </citation>
    <scope>NUCLEOTIDE SEQUENCE [LARGE SCALE GENOMIC DNA]</scope>
    <source>
        <strain evidence="1 2">2789STDY5608850</strain>
    </source>
</reference>
<accession>A0A174EB38</accession>
<proteinExistence type="predicted"/>
<evidence type="ECO:0000313" key="1">
    <source>
        <dbReference type="EMBL" id="CUO33210.1"/>
    </source>
</evidence>
<sequence length="228" mass="26745">MYVDYGYYIIRPCRCPEFLKDFSEWILTASGCICDAEPQPFPCMASDERQKEKYRKRLGMEKQEFIDFSEETLRLFGEDRLDTDSRFLFKQDAEDIYRRYFYNRRGVDPGYRLIGIALEEALLPSLEDRIIQKKEVTGTEERRFLGFDLLGWDISGFHTYLCNSLQEELMKRFELKPGRFGLLENSKEEVEAFADAIQNRGEPVEWMPFAVYDDTPAAAEGSEIHGKI</sequence>
<dbReference type="Proteomes" id="UP000095651">
    <property type="component" value="Unassembled WGS sequence"/>
</dbReference>
<dbReference type="AlphaFoldDB" id="A0A174EB38"/>
<evidence type="ECO:0000313" key="2">
    <source>
        <dbReference type="Proteomes" id="UP000095651"/>
    </source>
</evidence>
<organism evidence="1 2">
    <name type="scientific">Hungatella hathewayi</name>
    <dbReference type="NCBI Taxonomy" id="154046"/>
    <lineage>
        <taxon>Bacteria</taxon>
        <taxon>Bacillati</taxon>
        <taxon>Bacillota</taxon>
        <taxon>Clostridia</taxon>
        <taxon>Lachnospirales</taxon>
        <taxon>Lachnospiraceae</taxon>
        <taxon>Hungatella</taxon>
    </lineage>
</organism>
<dbReference type="EMBL" id="CYZE01000005">
    <property type="protein sequence ID" value="CUO33210.1"/>
    <property type="molecule type" value="Genomic_DNA"/>
</dbReference>
<gene>
    <name evidence="1" type="ORF">ERS852407_02513</name>
</gene>
<dbReference type="RefSeq" id="WP_055655501.1">
    <property type="nucleotide sequence ID" value="NZ_CABIXC010000005.1"/>
</dbReference>